<gene>
    <name evidence="2" type="ORF">EV420DRAFT_1744331</name>
</gene>
<dbReference type="AlphaFoldDB" id="A0AA39NGC7"/>
<dbReference type="RefSeq" id="XP_060336177.1">
    <property type="nucleotide sequence ID" value="XM_060480099.1"/>
</dbReference>
<comment type="caution">
    <text evidence="2">The sequence shown here is derived from an EMBL/GenBank/DDBJ whole genome shotgun (WGS) entry which is preliminary data.</text>
</comment>
<feature type="region of interest" description="Disordered" evidence="1">
    <location>
        <begin position="1"/>
        <end position="60"/>
    </location>
</feature>
<feature type="compositionally biased region" description="Basic and acidic residues" evidence="1">
    <location>
        <begin position="1"/>
        <end position="18"/>
    </location>
</feature>
<feature type="compositionally biased region" description="Low complexity" evidence="1">
    <location>
        <begin position="23"/>
        <end position="35"/>
    </location>
</feature>
<dbReference type="GeneID" id="85363647"/>
<keyword evidence="3" id="KW-1185">Reference proteome</keyword>
<feature type="compositionally biased region" description="Low complexity" evidence="1">
    <location>
        <begin position="165"/>
        <end position="190"/>
    </location>
</feature>
<evidence type="ECO:0000256" key="1">
    <source>
        <dbReference type="SAM" id="MobiDB-lite"/>
    </source>
</evidence>
<accession>A0AA39NGC7</accession>
<protein>
    <submittedName>
        <fullName evidence="2">Uncharacterized protein</fullName>
    </submittedName>
</protein>
<name>A0AA39NGC7_ARMTA</name>
<feature type="compositionally biased region" description="Basic and acidic residues" evidence="1">
    <location>
        <begin position="83"/>
        <end position="93"/>
    </location>
</feature>
<organism evidence="2 3">
    <name type="scientific">Armillaria tabescens</name>
    <name type="common">Ringless honey mushroom</name>
    <name type="synonym">Agaricus tabescens</name>
    <dbReference type="NCBI Taxonomy" id="1929756"/>
    <lineage>
        <taxon>Eukaryota</taxon>
        <taxon>Fungi</taxon>
        <taxon>Dikarya</taxon>
        <taxon>Basidiomycota</taxon>
        <taxon>Agaricomycotina</taxon>
        <taxon>Agaricomycetes</taxon>
        <taxon>Agaricomycetidae</taxon>
        <taxon>Agaricales</taxon>
        <taxon>Marasmiineae</taxon>
        <taxon>Physalacriaceae</taxon>
        <taxon>Desarmillaria</taxon>
    </lineage>
</organism>
<dbReference type="EMBL" id="JAUEPS010000005">
    <property type="protein sequence ID" value="KAK0465129.1"/>
    <property type="molecule type" value="Genomic_DNA"/>
</dbReference>
<feature type="compositionally biased region" description="Low complexity" evidence="1">
    <location>
        <begin position="99"/>
        <end position="121"/>
    </location>
</feature>
<proteinExistence type="predicted"/>
<feature type="region of interest" description="Disordered" evidence="1">
    <location>
        <begin position="142"/>
        <end position="190"/>
    </location>
</feature>
<sequence>MTPSGDESRATKRQRTETESSDAPTATPVTTTEAAPSEKPKRKYTKATKTAPDPSSVNEDAKRIAARLVSDLLDKYCDNEKQLSVSRQHETEQVKQMLEAQKAVSEAQKAASEAQKAASDAALLAEEARLATLKFAFEHKLSLTSPETSGEPATATPHSQDLPKQPQSSAQLSLASSHAQPQSHSAHPAFQSLQQLQSLLYAQQSNQALPQTHPYSQLFPQQYPQPAPAPVLNNAQTVAQPGVLQAFQHQLDQLISFPPETQ</sequence>
<evidence type="ECO:0000313" key="3">
    <source>
        <dbReference type="Proteomes" id="UP001175211"/>
    </source>
</evidence>
<feature type="region of interest" description="Disordered" evidence="1">
    <location>
        <begin position="83"/>
        <end position="121"/>
    </location>
</feature>
<feature type="region of interest" description="Disordered" evidence="1">
    <location>
        <begin position="205"/>
        <end position="232"/>
    </location>
</feature>
<evidence type="ECO:0000313" key="2">
    <source>
        <dbReference type="EMBL" id="KAK0465129.1"/>
    </source>
</evidence>
<reference evidence="2" key="1">
    <citation type="submission" date="2023-06" db="EMBL/GenBank/DDBJ databases">
        <authorList>
            <consortium name="Lawrence Berkeley National Laboratory"/>
            <person name="Ahrendt S."/>
            <person name="Sahu N."/>
            <person name="Indic B."/>
            <person name="Wong-Bajracharya J."/>
            <person name="Merenyi Z."/>
            <person name="Ke H.-M."/>
            <person name="Monk M."/>
            <person name="Kocsube S."/>
            <person name="Drula E."/>
            <person name="Lipzen A."/>
            <person name="Balint B."/>
            <person name="Henrissat B."/>
            <person name="Andreopoulos B."/>
            <person name="Martin F.M."/>
            <person name="Harder C.B."/>
            <person name="Rigling D."/>
            <person name="Ford K.L."/>
            <person name="Foster G.D."/>
            <person name="Pangilinan J."/>
            <person name="Papanicolaou A."/>
            <person name="Barry K."/>
            <person name="LaButti K."/>
            <person name="Viragh M."/>
            <person name="Koriabine M."/>
            <person name="Yan M."/>
            <person name="Riley R."/>
            <person name="Champramary S."/>
            <person name="Plett K.L."/>
            <person name="Tsai I.J."/>
            <person name="Slot J."/>
            <person name="Sipos G."/>
            <person name="Plett J."/>
            <person name="Nagy L.G."/>
            <person name="Grigoriev I.V."/>
        </authorList>
    </citation>
    <scope>NUCLEOTIDE SEQUENCE</scope>
    <source>
        <strain evidence="2">CCBAS 213</strain>
    </source>
</reference>
<dbReference type="Proteomes" id="UP001175211">
    <property type="component" value="Unassembled WGS sequence"/>
</dbReference>